<dbReference type="GO" id="GO:0005524">
    <property type="term" value="F:ATP binding"/>
    <property type="evidence" value="ECO:0007669"/>
    <property type="project" value="InterPro"/>
</dbReference>
<comment type="pathway">
    <text evidence="1">Pyrimidine metabolism; UMP biosynthesis via salvage pathway; UMP from uridine: step 1/1.</text>
</comment>
<dbReference type="EMBL" id="FOZL01000001">
    <property type="protein sequence ID" value="SFS09756.1"/>
    <property type="molecule type" value="Genomic_DNA"/>
</dbReference>
<gene>
    <name evidence="7" type="ORF">SAMN05421771_1694</name>
</gene>
<proteinExistence type="predicted"/>
<dbReference type="PRINTS" id="PR00988">
    <property type="entry name" value="URIDINKINASE"/>
</dbReference>
<dbReference type="PANTHER" id="PTHR10285">
    <property type="entry name" value="URIDINE KINASE"/>
    <property type="match status" value="1"/>
</dbReference>
<dbReference type="AlphaFoldDB" id="A0A1I6M219"/>
<dbReference type="STRING" id="474950.SAMN05421771_1694"/>
<dbReference type="GO" id="GO:0004849">
    <property type="term" value="F:uridine kinase activity"/>
    <property type="evidence" value="ECO:0007669"/>
    <property type="project" value="UniProtKB-EC"/>
</dbReference>
<keyword evidence="5 7" id="KW-0418">Kinase</keyword>
<dbReference type="CDD" id="cd02023">
    <property type="entry name" value="UMPK"/>
    <property type="match status" value="1"/>
</dbReference>
<evidence type="ECO:0000256" key="2">
    <source>
        <dbReference type="ARBA" id="ARBA00012137"/>
    </source>
</evidence>
<name>A0A1I6M219_9BACT</name>
<organism evidence="7 8">
    <name type="scientific">Granulicella pectinivorans</name>
    <dbReference type="NCBI Taxonomy" id="474950"/>
    <lineage>
        <taxon>Bacteria</taxon>
        <taxon>Pseudomonadati</taxon>
        <taxon>Acidobacteriota</taxon>
        <taxon>Terriglobia</taxon>
        <taxon>Terriglobales</taxon>
        <taxon>Acidobacteriaceae</taxon>
        <taxon>Granulicella</taxon>
    </lineage>
</organism>
<feature type="domain" description="Phosphoribulokinase/uridine kinase" evidence="6">
    <location>
        <begin position="11"/>
        <end position="187"/>
    </location>
</feature>
<dbReference type="Gene3D" id="3.40.50.300">
    <property type="entry name" value="P-loop containing nucleotide triphosphate hydrolases"/>
    <property type="match status" value="1"/>
</dbReference>
<evidence type="ECO:0000313" key="7">
    <source>
        <dbReference type="EMBL" id="SFS09756.1"/>
    </source>
</evidence>
<dbReference type="GO" id="GO:0044206">
    <property type="term" value="P:UMP salvage"/>
    <property type="evidence" value="ECO:0007669"/>
    <property type="project" value="UniProtKB-UniPathway"/>
</dbReference>
<dbReference type="UniPathway" id="UPA00574">
    <property type="reaction ID" value="UER00637"/>
</dbReference>
<sequence>MQLTLPSRPLVIGIAGCSGSGKTTLARELTSQLDATLLPLDFYYRDLAHLPPAERALQNFDHPDSIEEPLLIEHVQSLAAGQPIERPIYDFATHTRVANRTESITPTRVLLVEGILALHYDCLRALYDVSIYVNAPHDLCLHRRIHRDVRERGRTEACVIDQYNATARPMADLYVLPSAQHASLTVEGTDNLDWSVEQVLRYLHTHKLT</sequence>
<dbReference type="InterPro" id="IPR006083">
    <property type="entry name" value="PRK/URK"/>
</dbReference>
<dbReference type="SUPFAM" id="SSF52540">
    <property type="entry name" value="P-loop containing nucleoside triphosphate hydrolases"/>
    <property type="match status" value="1"/>
</dbReference>
<evidence type="ECO:0000313" key="8">
    <source>
        <dbReference type="Proteomes" id="UP000199024"/>
    </source>
</evidence>
<keyword evidence="8" id="KW-1185">Reference proteome</keyword>
<evidence type="ECO:0000256" key="3">
    <source>
        <dbReference type="ARBA" id="ARBA00022679"/>
    </source>
</evidence>
<dbReference type="NCBIfam" id="NF004018">
    <property type="entry name" value="PRK05480.1"/>
    <property type="match status" value="1"/>
</dbReference>
<keyword evidence="3" id="KW-0808">Transferase</keyword>
<evidence type="ECO:0000256" key="4">
    <source>
        <dbReference type="ARBA" id="ARBA00022741"/>
    </source>
</evidence>
<evidence type="ECO:0000256" key="1">
    <source>
        <dbReference type="ARBA" id="ARBA00004690"/>
    </source>
</evidence>
<dbReference type="InterPro" id="IPR000764">
    <property type="entry name" value="Uridine_kinase-like"/>
</dbReference>
<accession>A0A1I6M219</accession>
<evidence type="ECO:0000256" key="5">
    <source>
        <dbReference type="ARBA" id="ARBA00022777"/>
    </source>
</evidence>
<dbReference type="EC" id="2.7.1.48" evidence="2"/>
<evidence type="ECO:0000259" key="6">
    <source>
        <dbReference type="Pfam" id="PF00485"/>
    </source>
</evidence>
<reference evidence="7 8" key="1">
    <citation type="submission" date="2016-10" db="EMBL/GenBank/DDBJ databases">
        <authorList>
            <person name="de Groot N.N."/>
        </authorList>
    </citation>
    <scope>NUCLEOTIDE SEQUENCE [LARGE SCALE GENOMIC DNA]</scope>
    <source>
        <strain evidence="7 8">DSM 21001</strain>
    </source>
</reference>
<dbReference type="OrthoDB" id="9777642at2"/>
<dbReference type="InterPro" id="IPR027417">
    <property type="entry name" value="P-loop_NTPase"/>
</dbReference>
<keyword evidence="4" id="KW-0547">Nucleotide-binding</keyword>
<protein>
    <recommendedName>
        <fullName evidence="2">uridine/cytidine kinase</fullName>
        <ecNumber evidence="2">2.7.1.48</ecNumber>
    </recommendedName>
</protein>
<dbReference type="Proteomes" id="UP000199024">
    <property type="component" value="Unassembled WGS sequence"/>
</dbReference>
<dbReference type="Pfam" id="PF00485">
    <property type="entry name" value="PRK"/>
    <property type="match status" value="1"/>
</dbReference>
<dbReference type="RefSeq" id="WP_089838387.1">
    <property type="nucleotide sequence ID" value="NZ_FOZL01000001.1"/>
</dbReference>